<keyword evidence="3" id="KW-0462">Maltose metabolism</keyword>
<dbReference type="SUPFAM" id="SSF51445">
    <property type="entry name" value="(Trans)glycosidases"/>
    <property type="match status" value="1"/>
</dbReference>
<protein>
    <recommendedName>
        <fullName evidence="4">Glycosyl hydrolase family 13 catalytic domain-containing protein</fullName>
    </recommendedName>
</protein>
<dbReference type="PANTHER" id="PTHR10357">
    <property type="entry name" value="ALPHA-AMYLASE FAMILY MEMBER"/>
    <property type="match status" value="1"/>
</dbReference>
<dbReference type="Gene3D" id="2.60.40.1180">
    <property type="entry name" value="Golgi alpha-mannosidase II"/>
    <property type="match status" value="1"/>
</dbReference>
<dbReference type="Pfam" id="PF00128">
    <property type="entry name" value="Alpha-amylase"/>
    <property type="match status" value="1"/>
</dbReference>
<dbReference type="PANTHER" id="PTHR10357:SF179">
    <property type="entry name" value="NEUTRAL AND BASIC AMINO ACID TRANSPORT PROTEIN RBAT"/>
    <property type="match status" value="1"/>
</dbReference>
<comment type="similarity">
    <text evidence="1">Belongs to the glycosyl hydrolase 13 family.</text>
</comment>
<evidence type="ECO:0000313" key="6">
    <source>
        <dbReference type="Proteomes" id="UP001152885"/>
    </source>
</evidence>
<dbReference type="GO" id="GO:0004575">
    <property type="term" value="F:sucrose alpha-glucosidase activity"/>
    <property type="evidence" value="ECO:0007669"/>
    <property type="project" value="TreeGrafter"/>
</dbReference>
<dbReference type="GO" id="GO:0004556">
    <property type="term" value="F:alpha-amylase activity"/>
    <property type="evidence" value="ECO:0007669"/>
    <property type="project" value="TreeGrafter"/>
</dbReference>
<evidence type="ECO:0000256" key="3">
    <source>
        <dbReference type="ARBA" id="ARBA00026248"/>
    </source>
</evidence>
<keyword evidence="6" id="KW-1185">Reference proteome</keyword>
<evidence type="ECO:0000256" key="1">
    <source>
        <dbReference type="ARBA" id="ARBA00008061"/>
    </source>
</evidence>
<dbReference type="SUPFAM" id="SSF51011">
    <property type="entry name" value="Glycosyl hydrolase domain"/>
    <property type="match status" value="1"/>
</dbReference>
<dbReference type="InterPro" id="IPR006047">
    <property type="entry name" value="GH13_cat_dom"/>
</dbReference>
<accession>A0A9W4U2Z7</accession>
<dbReference type="SMART" id="SM00642">
    <property type="entry name" value="Aamy"/>
    <property type="match status" value="1"/>
</dbReference>
<dbReference type="InterPro" id="IPR017853">
    <property type="entry name" value="GH"/>
</dbReference>
<comment type="caution">
    <text evidence="5">The sequence shown here is derived from an EMBL/GenBank/DDBJ whole genome shotgun (WGS) entry which is preliminary data.</text>
</comment>
<dbReference type="Proteomes" id="UP001152885">
    <property type="component" value="Unassembled WGS sequence"/>
</dbReference>
<reference evidence="5" key="1">
    <citation type="submission" date="2022-12" db="EMBL/GenBank/DDBJ databases">
        <authorList>
            <person name="Brejova B."/>
        </authorList>
    </citation>
    <scope>NUCLEOTIDE SEQUENCE</scope>
</reference>
<dbReference type="InterPro" id="IPR013780">
    <property type="entry name" value="Glyco_hydro_b"/>
</dbReference>
<dbReference type="GO" id="GO:0004574">
    <property type="term" value="F:oligo-1,6-glucosidase activity"/>
    <property type="evidence" value="ECO:0007669"/>
    <property type="project" value="TreeGrafter"/>
</dbReference>
<gene>
    <name evidence="5" type="ORF">CANVERA_P5038</name>
</gene>
<feature type="domain" description="Glycosyl hydrolase family 13 catalytic" evidence="4">
    <location>
        <begin position="16"/>
        <end position="428"/>
    </location>
</feature>
<dbReference type="GO" id="GO:0033934">
    <property type="term" value="F:glucan 1,4-alpha-maltotriohydrolase activity"/>
    <property type="evidence" value="ECO:0007669"/>
    <property type="project" value="TreeGrafter"/>
</dbReference>
<dbReference type="InterPro" id="IPR045857">
    <property type="entry name" value="O16G_dom_2"/>
</dbReference>
<organism evidence="5 6">
    <name type="scientific">Candida verbasci</name>
    <dbReference type="NCBI Taxonomy" id="1227364"/>
    <lineage>
        <taxon>Eukaryota</taxon>
        <taxon>Fungi</taxon>
        <taxon>Dikarya</taxon>
        <taxon>Ascomycota</taxon>
        <taxon>Saccharomycotina</taxon>
        <taxon>Pichiomycetes</taxon>
        <taxon>Debaryomycetaceae</taxon>
        <taxon>Candida/Lodderomyces clade</taxon>
        <taxon>Candida</taxon>
    </lineage>
</organism>
<dbReference type="Gene3D" id="3.20.20.80">
    <property type="entry name" value="Glycosidases"/>
    <property type="match status" value="1"/>
</dbReference>
<keyword evidence="2" id="KW-0326">Glycosidase</keyword>
<evidence type="ECO:0000259" key="4">
    <source>
        <dbReference type="SMART" id="SM00642"/>
    </source>
</evidence>
<name>A0A9W4U2Z7_9ASCO</name>
<dbReference type="FunFam" id="3.90.400.10:FF:000004">
    <property type="entry name" value="Oligo-1,6-glucosidase"/>
    <property type="match status" value="1"/>
</dbReference>
<dbReference type="OrthoDB" id="1740265at2759"/>
<dbReference type="EMBL" id="CANTUO010000007">
    <property type="protein sequence ID" value="CAI5760529.1"/>
    <property type="molecule type" value="Genomic_DNA"/>
</dbReference>
<dbReference type="Gene3D" id="3.90.400.10">
    <property type="entry name" value="Oligo-1,6-glucosidase, Domain 2"/>
    <property type="match status" value="1"/>
</dbReference>
<dbReference type="GO" id="GO:0005987">
    <property type="term" value="P:sucrose catabolic process"/>
    <property type="evidence" value="ECO:0007669"/>
    <property type="project" value="TreeGrafter"/>
</dbReference>
<evidence type="ECO:0000256" key="2">
    <source>
        <dbReference type="ARBA" id="ARBA00023295"/>
    </source>
</evidence>
<keyword evidence="2" id="KW-0378">Hydrolase</keyword>
<proteinExistence type="inferred from homology"/>
<dbReference type="GO" id="GO:0000025">
    <property type="term" value="P:maltose catabolic process"/>
    <property type="evidence" value="ECO:0007669"/>
    <property type="project" value="TreeGrafter"/>
</dbReference>
<dbReference type="CDD" id="cd11333">
    <property type="entry name" value="AmyAc_SI_OligoGlu_DGase"/>
    <property type="match status" value="1"/>
</dbReference>
<dbReference type="AlphaFoldDB" id="A0A9W4U2Z7"/>
<evidence type="ECO:0000313" key="5">
    <source>
        <dbReference type="EMBL" id="CAI5760529.1"/>
    </source>
</evidence>
<dbReference type="FunFam" id="3.20.20.80:FF:000087">
    <property type="entry name" value="Oligo-1,6-glucosidase IMA1"/>
    <property type="match status" value="1"/>
</dbReference>
<sequence>MTIEKCVWWKDAVVYQIWVPSYKDSNGDGVGDLPGVISTLDYLKDLGIDMIWLSPMYDSPQVDMGYDISDYQKIYPKYGTLNDMQELIDKCHDKGIKIILDLVANHTSSENKWFQESRSSKNNPKRDWYFWRKPRYDESGNRIEPNNWMSYFSGSAWEYDETTDEYYLRLYAKDQPDLNWNNYEVRNTIYDSVINWWFEKGVDGFRIDTAGKFSKVESFQDAPIILKDSFYQPVGNLALNGPRIHEFHKEMFDRCWSKYDAFVVGEVGRCSKQEALKYVGKSRNEMNAILLFDVVKLIYEKNDRFQKTKWDLIDFKKAIDKQCNLIKGTDAWSTIFLENHDEPRCVSKFINTNYRVEGGKLLTMLQSTLSGTLFIYQGQEIGMTNLPRSWDISEYKDIVTINYYNEFKEKYGKDADFKEKEEKLIDVIKFCSRDHARSPVQWNSEKFAGFSTVEPWTRVNDNYSEINVESQLNDPNSILSFYKQLIKLRKQFKDLFTYGEFEVLDYDNTILFTYVKKSPKFEVPKVYVVLNFSSKWVKFEKLIEGNFNLLVTNVSKKDILDEKLSPYEGRVYIIE</sequence>